<name>A0ABR2JLE3_9PEZI</name>
<dbReference type="PIRSF" id="PIRSF000451">
    <property type="entry name" value="PKS_III"/>
    <property type="match status" value="1"/>
</dbReference>
<keyword evidence="7" id="KW-1185">Reference proteome</keyword>
<dbReference type="Pfam" id="PF00195">
    <property type="entry name" value="Chal_sti_synt_N"/>
    <property type="match status" value="1"/>
</dbReference>
<dbReference type="InterPro" id="IPR011141">
    <property type="entry name" value="Polyketide_synthase_type-III"/>
</dbReference>
<evidence type="ECO:0000259" key="5">
    <source>
        <dbReference type="Pfam" id="PF02797"/>
    </source>
</evidence>
<organism evidence="6 7">
    <name type="scientific">Apiospora arundinis</name>
    <dbReference type="NCBI Taxonomy" id="335852"/>
    <lineage>
        <taxon>Eukaryota</taxon>
        <taxon>Fungi</taxon>
        <taxon>Dikarya</taxon>
        <taxon>Ascomycota</taxon>
        <taxon>Pezizomycotina</taxon>
        <taxon>Sordariomycetes</taxon>
        <taxon>Xylariomycetidae</taxon>
        <taxon>Amphisphaeriales</taxon>
        <taxon>Apiosporaceae</taxon>
        <taxon>Apiospora</taxon>
    </lineage>
</organism>
<feature type="domain" description="Chalcone/stilbene synthase N-terminal" evidence="4">
    <location>
        <begin position="82"/>
        <end position="230"/>
    </location>
</feature>
<dbReference type="InterPro" id="IPR016039">
    <property type="entry name" value="Thiolase-like"/>
</dbReference>
<evidence type="ECO:0000313" key="6">
    <source>
        <dbReference type="EMBL" id="KAK8877780.1"/>
    </source>
</evidence>
<accession>A0ABR2JLE3</accession>
<keyword evidence="2 3" id="KW-0808">Transferase</keyword>
<dbReference type="Gene3D" id="3.40.47.10">
    <property type="match status" value="2"/>
</dbReference>
<comment type="caution">
    <text evidence="6">The sequence shown here is derived from an EMBL/GenBank/DDBJ whole genome shotgun (WGS) entry which is preliminary data.</text>
</comment>
<evidence type="ECO:0000313" key="7">
    <source>
        <dbReference type="Proteomes" id="UP001390339"/>
    </source>
</evidence>
<evidence type="ECO:0000259" key="4">
    <source>
        <dbReference type="Pfam" id="PF00195"/>
    </source>
</evidence>
<reference evidence="6 7" key="1">
    <citation type="journal article" date="2024" name="IMA Fungus">
        <title>Apiospora arundinis, a panoply of carbohydrate-active enzymes and secondary metabolites.</title>
        <authorList>
            <person name="Sorensen T."/>
            <person name="Petersen C."/>
            <person name="Muurmann A.T."/>
            <person name="Christiansen J.V."/>
            <person name="Brundto M.L."/>
            <person name="Overgaard C.K."/>
            <person name="Boysen A.T."/>
            <person name="Wollenberg R.D."/>
            <person name="Larsen T.O."/>
            <person name="Sorensen J.L."/>
            <person name="Nielsen K.L."/>
            <person name="Sondergaard T.E."/>
        </authorList>
    </citation>
    <scope>NUCLEOTIDE SEQUENCE [LARGE SCALE GENOMIC DNA]</scope>
    <source>
        <strain evidence="6 7">AAU 773</strain>
    </source>
</reference>
<feature type="domain" description="Chalcone/stilbene synthase C-terminal" evidence="5">
    <location>
        <begin position="271"/>
        <end position="396"/>
    </location>
</feature>
<gene>
    <name evidence="6" type="ORF">PGQ11_002726</name>
</gene>
<evidence type="ECO:0000256" key="3">
    <source>
        <dbReference type="RuleBase" id="RU003633"/>
    </source>
</evidence>
<dbReference type="Proteomes" id="UP001390339">
    <property type="component" value="Unassembled WGS sequence"/>
</dbReference>
<keyword evidence="3" id="KW-0012">Acyltransferase</keyword>
<dbReference type="InterPro" id="IPR012328">
    <property type="entry name" value="Chalcone/stilbene_synt_C"/>
</dbReference>
<dbReference type="SUPFAM" id="SSF53901">
    <property type="entry name" value="Thiolase-like"/>
    <property type="match status" value="2"/>
</dbReference>
<evidence type="ECO:0000256" key="1">
    <source>
        <dbReference type="ARBA" id="ARBA00005531"/>
    </source>
</evidence>
<sequence>MTITRTMTESTDSPRLWITGVGSQYPPSSLGPERLEDFAARFHDVGKPGLNKLLKINRCTGIEARPAIHSYETGFSCGLDPPSIKDLDKCYQEHGVNLATQACQKALTEWGGCLSDITHTIAVTCTHQGSPGYDVLVNRKLGLDKNENTERILLQGVGCAGGVAIMRVAADVAMSAATRGRPARILAYACELCTPNVRHELAQAEACTDISRLSIAGALFSDAAAAFVFCNDEGLLRKTGNGNGNGDDDGHAQTRPGLPLFEVLEWGNATIPDTVHHMGMFTEAEGFRTVIGREVTYHTRKAILPLFQRLCASSSSSSLPCDPASFDWALHPGGKAIIVGAQEELGLTEDHLRATKEIYRTRGNSSSSSVLAVLDLLRRLGPGRDHVAVTSFGPGLLA</sequence>
<dbReference type="PANTHER" id="PTHR11877:SF46">
    <property type="entry name" value="TYPE III POLYKETIDE SYNTHASE A"/>
    <property type="match status" value="1"/>
</dbReference>
<dbReference type="EMBL" id="JAPCWZ010000002">
    <property type="protein sequence ID" value="KAK8877780.1"/>
    <property type="molecule type" value="Genomic_DNA"/>
</dbReference>
<dbReference type="Pfam" id="PF02797">
    <property type="entry name" value="Chal_sti_synt_C"/>
    <property type="match status" value="1"/>
</dbReference>
<comment type="similarity">
    <text evidence="1 3">Belongs to the thiolase-like superfamily. Chalcone/stilbene synthases family.</text>
</comment>
<protein>
    <submittedName>
        <fullName evidence="6">Thiolase-like protein</fullName>
    </submittedName>
</protein>
<dbReference type="PANTHER" id="PTHR11877">
    <property type="entry name" value="HYDROXYMETHYLGLUTARYL-COA SYNTHASE"/>
    <property type="match status" value="1"/>
</dbReference>
<proteinExistence type="inferred from homology"/>
<dbReference type="InterPro" id="IPR001099">
    <property type="entry name" value="Chalcone/stilbene_synt_N"/>
</dbReference>
<evidence type="ECO:0000256" key="2">
    <source>
        <dbReference type="ARBA" id="ARBA00022679"/>
    </source>
</evidence>